<comment type="subcellular location">
    <subcellularLocation>
        <location evidence="1">Membrane</location>
    </subcellularLocation>
</comment>
<keyword evidence="5" id="KW-0862">Zinc</keyword>
<dbReference type="SUPFAM" id="SSF111331">
    <property type="entry name" value="NAD kinase/diacylglycerol kinase-like"/>
    <property type="match status" value="1"/>
</dbReference>
<evidence type="ECO:0000313" key="12">
    <source>
        <dbReference type="EMBL" id="KAL3815254.1"/>
    </source>
</evidence>
<organism evidence="12 13">
    <name type="scientific">Cyclostephanos tholiformis</name>
    <dbReference type="NCBI Taxonomy" id="382380"/>
    <lineage>
        <taxon>Eukaryota</taxon>
        <taxon>Sar</taxon>
        <taxon>Stramenopiles</taxon>
        <taxon>Ochrophyta</taxon>
        <taxon>Bacillariophyta</taxon>
        <taxon>Coscinodiscophyceae</taxon>
        <taxon>Thalassiosirophycidae</taxon>
        <taxon>Stephanodiscales</taxon>
        <taxon>Stephanodiscaceae</taxon>
        <taxon>Cyclostephanos</taxon>
    </lineage>
</organism>
<dbReference type="PANTHER" id="PTHR11255">
    <property type="entry name" value="DIACYLGLYCEROL KINASE"/>
    <property type="match status" value="1"/>
</dbReference>
<dbReference type="Gene3D" id="2.60.200.40">
    <property type="match status" value="2"/>
</dbReference>
<evidence type="ECO:0000259" key="11">
    <source>
        <dbReference type="PROSITE" id="PS50146"/>
    </source>
</evidence>
<evidence type="ECO:0000256" key="10">
    <source>
        <dbReference type="SAM" id="MobiDB-lite"/>
    </source>
</evidence>
<dbReference type="SMART" id="SM00045">
    <property type="entry name" value="DAGKa"/>
    <property type="match status" value="1"/>
</dbReference>
<keyword evidence="7 9" id="KW-0067">ATP-binding</keyword>
<dbReference type="AlphaFoldDB" id="A0ABD3RQM3"/>
<dbReference type="InterPro" id="IPR001206">
    <property type="entry name" value="Diacylglycerol_kinase_cat_dom"/>
</dbReference>
<dbReference type="GO" id="GO:0004143">
    <property type="term" value="F:ATP-dependent diacylglycerol kinase activity"/>
    <property type="evidence" value="ECO:0007669"/>
    <property type="project" value="UniProtKB-EC"/>
</dbReference>
<dbReference type="GO" id="GO:0008270">
    <property type="term" value="F:zinc ion binding"/>
    <property type="evidence" value="ECO:0007669"/>
    <property type="project" value="UniProtKB-KW"/>
</dbReference>
<evidence type="ECO:0000256" key="7">
    <source>
        <dbReference type="ARBA" id="ARBA00022840"/>
    </source>
</evidence>
<evidence type="ECO:0000256" key="3">
    <source>
        <dbReference type="ARBA" id="ARBA00022679"/>
    </source>
</evidence>
<evidence type="ECO:0000256" key="1">
    <source>
        <dbReference type="ARBA" id="ARBA00004370"/>
    </source>
</evidence>
<sequence>MGLIRSILRIGKQADVGSLVEKRPIYPPEDKLTFGFEEVFVTMALLVLSYIVLSTPCFTTRPMKSGARPDAAGWMEAAKKIRHVRSMGDLWRWWRRLRHQRHQRRGDWVDGYDADRTIRTNGGKTAQTTPLRSIFKPVNNNTCNKIHPSASEGHLLTSTTTVGRSVAGQKQITSGGEGRDSFFGEVYRPITDHDRFEEAWQSHIRFSEYRRLVLPPECKLVEFTSQWREIEQTLLENFLKESSWNRITSHIRDALEVLNRICHYIESLLSGETVHKFSAWMMGLYRSRMRRRQGMSVEEDDESEDDDDGSAATLPSCVNNHLFTDVKPPLTTPAVCKGIVTSEFATVDSNLPQREFVPHLVNKTSHKSANGNKNSIQNEQRNEPQPIISMGNEVAQIVDASTRPRLNTSDSNDDTTFLSSRCLEHSEGLGGVAVIDPTFSDIPSFVEKSPKKKLVVSPLPSKANKNHEIKTEIMPIPVPLLNPTSEPYHSMERVPLEPSNSVDSTNLNFFDTANSDRQLRDMSRAVPIPDPHGYILGDEFIGSSCKPLLVFVNSRSGSQNGNLLISQFRRLLNPIQVWDLANGGPEKILKSFSVLTRFQLLICGGDGTVSWIISALERMHLKRWPPIAILPLGTGNDLSRIHGWGGGYDNESLLLILRQISDAYISMLDLWELNITSTTKKGKTRNQVKSFINYLGVGVDAQAALQVHNLRESSPKLFFSRFFNKAWYAIAGGEEAIKSSCANLTQQITLVADGIEILLPPDSQGIIFLNIDSYSGGVPLWSKGLEPQLKMARCLSEGESLYTYRSGLRRSDSFEELVELEIPRELKTRDSLSSPQDGLLDVVSIRGTFHLGQIRVGLSNAQLLCQCREATVTLKKKIAIQIDGEPWRQTPSTLKIIRKPDRATMLNKSTKDSGGVEEITKLLNWANESEVINRKQYAILMEEFSRRIEYKRRARKDRGSSYSYNT</sequence>
<evidence type="ECO:0000256" key="2">
    <source>
        <dbReference type="ARBA" id="ARBA00009280"/>
    </source>
</evidence>
<comment type="catalytic activity">
    <reaction evidence="9">
        <text>a 1,2-diacyl-sn-glycerol + ATP = a 1,2-diacyl-sn-glycero-3-phosphate + ADP + H(+)</text>
        <dbReference type="Rhea" id="RHEA:10272"/>
        <dbReference type="ChEBI" id="CHEBI:15378"/>
        <dbReference type="ChEBI" id="CHEBI:17815"/>
        <dbReference type="ChEBI" id="CHEBI:30616"/>
        <dbReference type="ChEBI" id="CHEBI:58608"/>
        <dbReference type="ChEBI" id="CHEBI:456216"/>
        <dbReference type="EC" id="2.7.1.107"/>
    </reaction>
</comment>
<dbReference type="InterPro" id="IPR000756">
    <property type="entry name" value="Diacylglycerol_kin_accessory"/>
</dbReference>
<keyword evidence="4 9" id="KW-0547">Nucleotide-binding</keyword>
<dbReference type="EC" id="2.7.1.107" evidence="9"/>
<dbReference type="Pfam" id="PF00609">
    <property type="entry name" value="DAGK_acc"/>
    <property type="match status" value="1"/>
</dbReference>
<evidence type="ECO:0000256" key="5">
    <source>
        <dbReference type="ARBA" id="ARBA00022771"/>
    </source>
</evidence>
<dbReference type="GO" id="GO:0005524">
    <property type="term" value="F:ATP binding"/>
    <property type="evidence" value="ECO:0007669"/>
    <property type="project" value="UniProtKB-KW"/>
</dbReference>
<dbReference type="InterPro" id="IPR016064">
    <property type="entry name" value="NAD/diacylglycerol_kinase_sf"/>
</dbReference>
<feature type="compositionally biased region" description="Polar residues" evidence="10">
    <location>
        <begin position="367"/>
        <end position="379"/>
    </location>
</feature>
<keyword evidence="5" id="KW-0479">Metal-binding</keyword>
<dbReference type="InterPro" id="IPR017438">
    <property type="entry name" value="ATP-NAD_kinase_N"/>
</dbReference>
<feature type="domain" description="DAGKc" evidence="11">
    <location>
        <begin position="543"/>
        <end position="677"/>
    </location>
</feature>
<evidence type="ECO:0000256" key="6">
    <source>
        <dbReference type="ARBA" id="ARBA00022777"/>
    </source>
</evidence>
<gene>
    <name evidence="12" type="ORF">ACHAXA_002303</name>
</gene>
<dbReference type="InterPro" id="IPR037607">
    <property type="entry name" value="DGK"/>
</dbReference>
<comment type="caution">
    <text evidence="12">The sequence shown here is derived from an EMBL/GenBank/DDBJ whole genome shotgun (WGS) entry which is preliminary data.</text>
</comment>
<dbReference type="Proteomes" id="UP001530377">
    <property type="component" value="Unassembled WGS sequence"/>
</dbReference>
<dbReference type="Gene3D" id="3.40.50.10330">
    <property type="entry name" value="Probable inorganic polyphosphate/atp-NAD kinase, domain 1"/>
    <property type="match status" value="1"/>
</dbReference>
<dbReference type="SMART" id="SM00046">
    <property type="entry name" value="DAGKc"/>
    <property type="match status" value="1"/>
</dbReference>
<evidence type="ECO:0000256" key="8">
    <source>
        <dbReference type="ARBA" id="ARBA00023136"/>
    </source>
</evidence>
<name>A0ABD3RQM3_9STRA</name>
<dbReference type="EMBL" id="JALLPB020000210">
    <property type="protein sequence ID" value="KAL3815254.1"/>
    <property type="molecule type" value="Genomic_DNA"/>
</dbReference>
<protein>
    <recommendedName>
        <fullName evidence="9">Diacylglycerol kinase</fullName>
        <shortName evidence="9">DAG kinase</shortName>
        <ecNumber evidence="9">2.7.1.107</ecNumber>
    </recommendedName>
</protein>
<comment type="similarity">
    <text evidence="2 9">Belongs to the eukaryotic diacylglycerol kinase family.</text>
</comment>
<dbReference type="Pfam" id="PF00781">
    <property type="entry name" value="DAGK_cat"/>
    <property type="match status" value="1"/>
</dbReference>
<keyword evidence="6 9" id="KW-0418">Kinase</keyword>
<accession>A0ABD3RQM3</accession>
<keyword evidence="5" id="KW-0863">Zinc-finger</keyword>
<proteinExistence type="inferred from homology"/>
<keyword evidence="13" id="KW-1185">Reference proteome</keyword>
<dbReference type="GO" id="GO:0016020">
    <property type="term" value="C:membrane"/>
    <property type="evidence" value="ECO:0007669"/>
    <property type="project" value="UniProtKB-SubCell"/>
</dbReference>
<dbReference type="PANTHER" id="PTHR11255:SF54">
    <property type="entry name" value="DIACYLGLYCEROL KINASE THETA"/>
    <property type="match status" value="1"/>
</dbReference>
<keyword evidence="3 9" id="KW-0808">Transferase</keyword>
<feature type="region of interest" description="Disordered" evidence="10">
    <location>
        <begin position="363"/>
        <end position="386"/>
    </location>
</feature>
<keyword evidence="8" id="KW-0472">Membrane</keyword>
<evidence type="ECO:0000313" key="13">
    <source>
        <dbReference type="Proteomes" id="UP001530377"/>
    </source>
</evidence>
<dbReference type="PROSITE" id="PS50146">
    <property type="entry name" value="DAGK"/>
    <property type="match status" value="1"/>
</dbReference>
<evidence type="ECO:0000256" key="4">
    <source>
        <dbReference type="ARBA" id="ARBA00022741"/>
    </source>
</evidence>
<reference evidence="12 13" key="1">
    <citation type="submission" date="2024-10" db="EMBL/GenBank/DDBJ databases">
        <title>Updated reference genomes for cyclostephanoid diatoms.</title>
        <authorList>
            <person name="Roberts W.R."/>
            <person name="Alverson A.J."/>
        </authorList>
    </citation>
    <scope>NUCLEOTIDE SEQUENCE [LARGE SCALE GENOMIC DNA]</scope>
    <source>
        <strain evidence="12 13">AJA228-03</strain>
    </source>
</reference>
<evidence type="ECO:0000256" key="9">
    <source>
        <dbReference type="RuleBase" id="RU361128"/>
    </source>
</evidence>